<evidence type="ECO:0000313" key="3">
    <source>
        <dbReference type="Proteomes" id="UP000192418"/>
    </source>
</evidence>
<dbReference type="GO" id="GO:0015385">
    <property type="term" value="F:sodium:proton antiporter activity"/>
    <property type="evidence" value="ECO:0007669"/>
    <property type="project" value="TreeGrafter"/>
</dbReference>
<keyword evidence="1" id="KW-0812">Transmembrane</keyword>
<organism evidence="2 3">
    <name type="scientific">Desulfocicer vacuolatum DSM 3385</name>
    <dbReference type="NCBI Taxonomy" id="1121400"/>
    <lineage>
        <taxon>Bacteria</taxon>
        <taxon>Pseudomonadati</taxon>
        <taxon>Thermodesulfobacteriota</taxon>
        <taxon>Desulfobacteria</taxon>
        <taxon>Desulfobacterales</taxon>
        <taxon>Desulfobacteraceae</taxon>
        <taxon>Desulfocicer</taxon>
    </lineage>
</organism>
<accession>A0A1W1Z0T0</accession>
<gene>
    <name evidence="2" type="ORF">SAMN02746065_10235</name>
</gene>
<dbReference type="PANTHER" id="PTHR34703:SF1">
    <property type="entry name" value="ANTIPORTER SUBUNIT MNHG2-RELATED"/>
    <property type="match status" value="1"/>
</dbReference>
<dbReference type="STRING" id="1121400.SAMN02746065_10235"/>
<keyword evidence="1" id="KW-1133">Transmembrane helix</keyword>
<dbReference type="Pfam" id="PF03334">
    <property type="entry name" value="PhaG_MnhG_YufB"/>
    <property type="match status" value="1"/>
</dbReference>
<sequence length="105" mass="11428">MIIWISALLIIIGFVFFLGGSLGMIRLPDFYSRLHAAGMLDTMGVFLSMAGLALYVVHDFTLGNFLSALKIILIVVFVFITSPTATHAIVDAGVRAGLKPWTKKN</sequence>
<name>A0A1W1Z0T0_9BACT</name>
<feature type="transmembrane region" description="Helical" evidence="1">
    <location>
        <begin position="69"/>
        <end position="90"/>
    </location>
</feature>
<dbReference type="EMBL" id="FWXY01000002">
    <property type="protein sequence ID" value="SMC41994.1"/>
    <property type="molecule type" value="Genomic_DNA"/>
</dbReference>
<dbReference type="PANTHER" id="PTHR34703">
    <property type="entry name" value="ANTIPORTER SUBUNIT MNHG2-RELATED"/>
    <property type="match status" value="1"/>
</dbReference>
<dbReference type="RefSeq" id="WP_084066726.1">
    <property type="nucleotide sequence ID" value="NZ_FWXY01000002.1"/>
</dbReference>
<evidence type="ECO:0000256" key="1">
    <source>
        <dbReference type="SAM" id="Phobius"/>
    </source>
</evidence>
<dbReference type="Proteomes" id="UP000192418">
    <property type="component" value="Unassembled WGS sequence"/>
</dbReference>
<keyword evidence="1" id="KW-0472">Membrane</keyword>
<feature type="transmembrane region" description="Helical" evidence="1">
    <location>
        <begin position="37"/>
        <end position="57"/>
    </location>
</feature>
<dbReference type="OrthoDB" id="5346950at2"/>
<reference evidence="2 3" key="1">
    <citation type="submission" date="2017-04" db="EMBL/GenBank/DDBJ databases">
        <authorList>
            <person name="Afonso C.L."/>
            <person name="Miller P.J."/>
            <person name="Scott M.A."/>
            <person name="Spackman E."/>
            <person name="Goraichik I."/>
            <person name="Dimitrov K.M."/>
            <person name="Suarez D.L."/>
            <person name="Swayne D.E."/>
        </authorList>
    </citation>
    <scope>NUCLEOTIDE SEQUENCE [LARGE SCALE GENOMIC DNA]</scope>
    <source>
        <strain evidence="2 3">DSM 3385</strain>
    </source>
</reference>
<dbReference type="NCBIfam" id="TIGR01300">
    <property type="entry name" value="CPA3_mnhG_phaG"/>
    <property type="match status" value="1"/>
</dbReference>
<dbReference type="AlphaFoldDB" id="A0A1W1Z0T0"/>
<protein>
    <submittedName>
        <fullName evidence="2">Multisubunit sodium/proton antiporter, MrpG subunit</fullName>
    </submittedName>
</protein>
<evidence type="ECO:0000313" key="2">
    <source>
        <dbReference type="EMBL" id="SMC41994.1"/>
    </source>
</evidence>
<dbReference type="InterPro" id="IPR005133">
    <property type="entry name" value="PhaG_MnhG_YufB"/>
</dbReference>
<keyword evidence="3" id="KW-1185">Reference proteome</keyword>
<proteinExistence type="predicted"/>
<feature type="transmembrane region" description="Helical" evidence="1">
    <location>
        <begin position="6"/>
        <end position="25"/>
    </location>
</feature>